<evidence type="ECO:0000256" key="6">
    <source>
        <dbReference type="ARBA" id="ARBA00023136"/>
    </source>
</evidence>
<evidence type="ECO:0000313" key="11">
    <source>
        <dbReference type="EMBL" id="CAF1974480.1"/>
    </source>
</evidence>
<evidence type="ECO:0000256" key="1">
    <source>
        <dbReference type="ARBA" id="ARBA00004651"/>
    </source>
</evidence>
<proteinExistence type="predicted"/>
<feature type="transmembrane region" description="Helical" evidence="9">
    <location>
        <begin position="73"/>
        <end position="98"/>
    </location>
</feature>
<dbReference type="GO" id="GO:0008528">
    <property type="term" value="F:G protein-coupled peptide receptor activity"/>
    <property type="evidence" value="ECO:0007669"/>
    <property type="project" value="TreeGrafter"/>
</dbReference>
<dbReference type="EMBL" id="CAJNRG010000096">
    <property type="protein sequence ID" value="CAF1974480.1"/>
    <property type="molecule type" value="Genomic_DNA"/>
</dbReference>
<accession>A0A816MK39</accession>
<evidence type="ECO:0000256" key="7">
    <source>
        <dbReference type="ARBA" id="ARBA00023170"/>
    </source>
</evidence>
<evidence type="ECO:0000256" key="4">
    <source>
        <dbReference type="ARBA" id="ARBA00022989"/>
    </source>
</evidence>
<keyword evidence="2" id="KW-1003">Cell membrane</keyword>
<name>A0A816MK39_9BILA</name>
<sequence>MSTENKDELIGIISGLPPPEFLDSLDPETRALFTFMIILLKVYSVLVFTLGSFGNLLSFCVLIRTGMRRYSTFCYLACLALVDLGVIITFSVNFISLYHFDYDIQAEAFKCKLYAFCIYFLPQYSSWILVAVSIDRVISAKYLRLAKTWSKPKHSVFVTFLLGVFLGILNGHFFLYENNSTKQRNPQQTNIPGEQQRLFNNDSSLVSFFTHHTLDHYHGQDVLLNSFSGSGASDSSVSYEPVTPLPMESVNRDTTLQDQLNNVITVTQNSLLPFDVNVIFCSMENTKKYQWLYAWWVWIDLAMNVLIPFTGKIPNR</sequence>
<comment type="caution">
    <text evidence="11">The sequence shown here is derived from an EMBL/GenBank/DDBJ whole genome shotgun (WGS) entry which is preliminary data.</text>
</comment>
<reference evidence="11" key="1">
    <citation type="submission" date="2021-02" db="EMBL/GenBank/DDBJ databases">
        <authorList>
            <person name="Nowell W R."/>
        </authorList>
    </citation>
    <scope>NUCLEOTIDE SEQUENCE</scope>
</reference>
<organism evidence="11 12">
    <name type="scientific">Rotaria magnacalcarata</name>
    <dbReference type="NCBI Taxonomy" id="392030"/>
    <lineage>
        <taxon>Eukaryota</taxon>
        <taxon>Metazoa</taxon>
        <taxon>Spiralia</taxon>
        <taxon>Gnathifera</taxon>
        <taxon>Rotifera</taxon>
        <taxon>Eurotatoria</taxon>
        <taxon>Bdelloidea</taxon>
        <taxon>Philodinida</taxon>
        <taxon>Philodinidae</taxon>
        <taxon>Rotaria</taxon>
    </lineage>
</organism>
<dbReference type="Gene3D" id="1.20.1070.10">
    <property type="entry name" value="Rhodopsin 7-helix transmembrane proteins"/>
    <property type="match status" value="1"/>
</dbReference>
<feature type="domain" description="G-protein coupled receptors family 1 profile" evidence="10">
    <location>
        <begin position="54"/>
        <end position="152"/>
    </location>
</feature>
<dbReference type="GO" id="GO:0005886">
    <property type="term" value="C:plasma membrane"/>
    <property type="evidence" value="ECO:0007669"/>
    <property type="project" value="UniProtKB-SubCell"/>
</dbReference>
<keyword evidence="4 9" id="KW-1133">Transmembrane helix</keyword>
<evidence type="ECO:0000256" key="3">
    <source>
        <dbReference type="ARBA" id="ARBA00022692"/>
    </source>
</evidence>
<feature type="transmembrane region" description="Helical" evidence="9">
    <location>
        <begin position="113"/>
        <end position="134"/>
    </location>
</feature>
<feature type="transmembrane region" description="Helical" evidence="9">
    <location>
        <begin position="155"/>
        <end position="176"/>
    </location>
</feature>
<keyword evidence="8" id="KW-0807">Transducer</keyword>
<evidence type="ECO:0000313" key="12">
    <source>
        <dbReference type="Proteomes" id="UP000663887"/>
    </source>
</evidence>
<dbReference type="InterPro" id="IPR000276">
    <property type="entry name" value="GPCR_Rhodpsn"/>
</dbReference>
<feature type="transmembrane region" description="Helical" evidence="9">
    <location>
        <begin position="31"/>
        <end position="61"/>
    </location>
</feature>
<evidence type="ECO:0000256" key="9">
    <source>
        <dbReference type="SAM" id="Phobius"/>
    </source>
</evidence>
<keyword evidence="7" id="KW-0675">Receptor</keyword>
<dbReference type="InterPro" id="IPR017452">
    <property type="entry name" value="GPCR_Rhodpsn_7TM"/>
</dbReference>
<evidence type="ECO:0000256" key="5">
    <source>
        <dbReference type="ARBA" id="ARBA00023040"/>
    </source>
</evidence>
<dbReference type="GO" id="GO:0007218">
    <property type="term" value="P:neuropeptide signaling pathway"/>
    <property type="evidence" value="ECO:0007669"/>
    <property type="project" value="TreeGrafter"/>
</dbReference>
<keyword evidence="5" id="KW-0297">G-protein coupled receptor</keyword>
<dbReference type="PROSITE" id="PS50262">
    <property type="entry name" value="G_PROTEIN_RECEP_F1_2"/>
    <property type="match status" value="1"/>
</dbReference>
<dbReference type="PANTHER" id="PTHR24230">
    <property type="entry name" value="G-PROTEIN COUPLED RECEPTOR"/>
    <property type="match status" value="1"/>
</dbReference>
<gene>
    <name evidence="11" type="ORF">XDN619_LOCUS2057</name>
</gene>
<keyword evidence="3 9" id="KW-0812">Transmembrane</keyword>
<protein>
    <recommendedName>
        <fullName evidence="10">G-protein coupled receptors family 1 profile domain-containing protein</fullName>
    </recommendedName>
</protein>
<dbReference type="Proteomes" id="UP000663887">
    <property type="component" value="Unassembled WGS sequence"/>
</dbReference>
<comment type="subcellular location">
    <subcellularLocation>
        <location evidence="1">Cell membrane</location>
        <topology evidence="1">Multi-pass membrane protein</topology>
    </subcellularLocation>
</comment>
<dbReference type="SUPFAM" id="SSF81321">
    <property type="entry name" value="Family A G protein-coupled receptor-like"/>
    <property type="match status" value="1"/>
</dbReference>
<evidence type="ECO:0000256" key="8">
    <source>
        <dbReference type="ARBA" id="ARBA00023224"/>
    </source>
</evidence>
<dbReference type="AlphaFoldDB" id="A0A816MK39"/>
<evidence type="ECO:0000259" key="10">
    <source>
        <dbReference type="PROSITE" id="PS50262"/>
    </source>
</evidence>
<keyword evidence="6 9" id="KW-0472">Membrane</keyword>
<evidence type="ECO:0000256" key="2">
    <source>
        <dbReference type="ARBA" id="ARBA00022475"/>
    </source>
</evidence>
<dbReference type="Pfam" id="PF00001">
    <property type="entry name" value="7tm_1"/>
    <property type="match status" value="1"/>
</dbReference>